<dbReference type="PROSITE" id="PS00108">
    <property type="entry name" value="PROTEIN_KINASE_ST"/>
    <property type="match status" value="1"/>
</dbReference>
<evidence type="ECO:0000313" key="11">
    <source>
        <dbReference type="Proteomes" id="UP001596157"/>
    </source>
</evidence>
<feature type="domain" description="Protein kinase" evidence="9">
    <location>
        <begin position="21"/>
        <end position="275"/>
    </location>
</feature>
<dbReference type="RefSeq" id="WP_378249126.1">
    <property type="nucleotide sequence ID" value="NZ_JBHSKF010000010.1"/>
</dbReference>
<evidence type="ECO:0000259" key="9">
    <source>
        <dbReference type="PROSITE" id="PS50011"/>
    </source>
</evidence>
<accession>A0ABW0ETP7</accession>
<dbReference type="PANTHER" id="PTHR43289:SF6">
    <property type="entry name" value="SERINE_THREONINE-PROTEIN KINASE NEKL-3"/>
    <property type="match status" value="1"/>
</dbReference>
<organism evidence="10 11">
    <name type="scientific">Actinokineospora guangxiensis</name>
    <dbReference type="NCBI Taxonomy" id="1490288"/>
    <lineage>
        <taxon>Bacteria</taxon>
        <taxon>Bacillati</taxon>
        <taxon>Actinomycetota</taxon>
        <taxon>Actinomycetes</taxon>
        <taxon>Pseudonocardiales</taxon>
        <taxon>Pseudonocardiaceae</taxon>
        <taxon>Actinokineospora</taxon>
    </lineage>
</organism>
<keyword evidence="2" id="KW-0723">Serine/threonine-protein kinase</keyword>
<evidence type="ECO:0000256" key="8">
    <source>
        <dbReference type="SAM" id="Phobius"/>
    </source>
</evidence>
<evidence type="ECO:0000256" key="1">
    <source>
        <dbReference type="ARBA" id="ARBA00012513"/>
    </source>
</evidence>
<dbReference type="SUPFAM" id="SSF56112">
    <property type="entry name" value="Protein kinase-like (PK-like)"/>
    <property type="match status" value="1"/>
</dbReference>
<dbReference type="Proteomes" id="UP001596157">
    <property type="component" value="Unassembled WGS sequence"/>
</dbReference>
<sequence length="484" mass="50991">MSQQPGPLVAPGSQRVIAGRYAVLHELGRGGMGMVWLAEDTTIGRHVAIKELHLPDGTPVAERMVFEERVLREARTAGRLNDPAVVTVHDVLQESGTTYIVMELIQAPTLADIIRDRGPLKQEAVARLAEQLLSALEAAHQAGVVHRDVKPSNIMLAANGRAKLTDFGIAQAVDDPRLTTSGLLIGSPAYLAPEQLRGDAASAASDLWALGAVLFYAVEGYSPFERANTAATMHAILNEVPFLTRGSGALASIITGLLNTHPQARLTAAQVRGLLGHVQQGPPTGPHTGPTAMYSGAHQTIAAPRPAPAQRGGGLGWKVVAILVGVMALAGAIGGFVLSNAINAPETDTTQVFTYGKNGEVTEFSVSNGYCSLNKIQPGAAISSTDTCEEPHAFQVYDAISPNGGSEYDAERLTAWAKAYCSWRLNTGRVEPTQLANLSVVVMIPSQDAWNASSNSGDKADAVGCVIVRTDGTMLAESYVIDPN</sequence>
<evidence type="ECO:0000256" key="3">
    <source>
        <dbReference type="ARBA" id="ARBA00022679"/>
    </source>
</evidence>
<evidence type="ECO:0000256" key="2">
    <source>
        <dbReference type="ARBA" id="ARBA00022527"/>
    </source>
</evidence>
<reference evidence="11" key="1">
    <citation type="journal article" date="2019" name="Int. J. Syst. Evol. Microbiol.">
        <title>The Global Catalogue of Microorganisms (GCM) 10K type strain sequencing project: providing services to taxonomists for standard genome sequencing and annotation.</title>
        <authorList>
            <consortium name="The Broad Institute Genomics Platform"/>
            <consortium name="The Broad Institute Genome Sequencing Center for Infectious Disease"/>
            <person name="Wu L."/>
            <person name="Ma J."/>
        </authorList>
    </citation>
    <scope>NUCLEOTIDE SEQUENCE [LARGE SCALE GENOMIC DNA]</scope>
    <source>
        <strain evidence="11">CCUG 59778</strain>
    </source>
</reference>
<dbReference type="InterPro" id="IPR000719">
    <property type="entry name" value="Prot_kinase_dom"/>
</dbReference>
<dbReference type="Gene3D" id="1.10.510.10">
    <property type="entry name" value="Transferase(Phosphotransferase) domain 1"/>
    <property type="match status" value="1"/>
</dbReference>
<keyword evidence="4 7" id="KW-0547">Nucleotide-binding</keyword>
<keyword evidence="3 10" id="KW-0808">Transferase</keyword>
<proteinExistence type="predicted"/>
<dbReference type="PROSITE" id="PS50011">
    <property type="entry name" value="PROTEIN_KINASE_DOM"/>
    <property type="match status" value="1"/>
</dbReference>
<dbReference type="InterPro" id="IPR017441">
    <property type="entry name" value="Protein_kinase_ATP_BS"/>
</dbReference>
<dbReference type="SMART" id="SM00220">
    <property type="entry name" value="S_TKc"/>
    <property type="match status" value="1"/>
</dbReference>
<feature type="binding site" evidence="7">
    <location>
        <position position="50"/>
    </location>
    <ligand>
        <name>ATP</name>
        <dbReference type="ChEBI" id="CHEBI:30616"/>
    </ligand>
</feature>
<dbReference type="Pfam" id="PF00069">
    <property type="entry name" value="Pkinase"/>
    <property type="match status" value="1"/>
</dbReference>
<dbReference type="Gene3D" id="3.30.200.20">
    <property type="entry name" value="Phosphorylase Kinase, domain 1"/>
    <property type="match status" value="1"/>
</dbReference>
<evidence type="ECO:0000256" key="7">
    <source>
        <dbReference type="PROSITE-ProRule" id="PRU10141"/>
    </source>
</evidence>
<comment type="caution">
    <text evidence="10">The sequence shown here is derived from an EMBL/GenBank/DDBJ whole genome shotgun (WGS) entry which is preliminary data.</text>
</comment>
<keyword evidence="8" id="KW-1133">Transmembrane helix</keyword>
<dbReference type="GO" id="GO:0004674">
    <property type="term" value="F:protein serine/threonine kinase activity"/>
    <property type="evidence" value="ECO:0007669"/>
    <property type="project" value="UniProtKB-EC"/>
</dbReference>
<dbReference type="InterPro" id="IPR008271">
    <property type="entry name" value="Ser/Thr_kinase_AS"/>
</dbReference>
<dbReference type="InterPro" id="IPR011009">
    <property type="entry name" value="Kinase-like_dom_sf"/>
</dbReference>
<dbReference type="EMBL" id="JBHSKF010000010">
    <property type="protein sequence ID" value="MFC5289281.1"/>
    <property type="molecule type" value="Genomic_DNA"/>
</dbReference>
<keyword evidence="11" id="KW-1185">Reference proteome</keyword>
<evidence type="ECO:0000256" key="4">
    <source>
        <dbReference type="ARBA" id="ARBA00022741"/>
    </source>
</evidence>
<keyword evidence="8" id="KW-0812">Transmembrane</keyword>
<evidence type="ECO:0000313" key="10">
    <source>
        <dbReference type="EMBL" id="MFC5289281.1"/>
    </source>
</evidence>
<protein>
    <recommendedName>
        <fullName evidence="1">non-specific serine/threonine protein kinase</fullName>
        <ecNumber evidence="1">2.7.11.1</ecNumber>
    </recommendedName>
</protein>
<evidence type="ECO:0000256" key="5">
    <source>
        <dbReference type="ARBA" id="ARBA00022777"/>
    </source>
</evidence>
<dbReference type="CDD" id="cd14014">
    <property type="entry name" value="STKc_PknB_like"/>
    <property type="match status" value="1"/>
</dbReference>
<dbReference type="PROSITE" id="PS00107">
    <property type="entry name" value="PROTEIN_KINASE_ATP"/>
    <property type="match status" value="1"/>
</dbReference>
<keyword evidence="6 7" id="KW-0067">ATP-binding</keyword>
<name>A0ABW0ETP7_9PSEU</name>
<dbReference type="PANTHER" id="PTHR43289">
    <property type="entry name" value="MITOGEN-ACTIVATED PROTEIN KINASE KINASE KINASE 20-RELATED"/>
    <property type="match status" value="1"/>
</dbReference>
<feature type="transmembrane region" description="Helical" evidence="8">
    <location>
        <begin position="315"/>
        <end position="338"/>
    </location>
</feature>
<keyword evidence="8" id="KW-0472">Membrane</keyword>
<evidence type="ECO:0000256" key="6">
    <source>
        <dbReference type="ARBA" id="ARBA00022840"/>
    </source>
</evidence>
<dbReference type="EC" id="2.7.11.1" evidence="1"/>
<gene>
    <name evidence="10" type="ORF">ACFPM7_19690</name>
</gene>
<keyword evidence="5 10" id="KW-0418">Kinase</keyword>